<sequence length="516" mass="57240">MKQSTESFFQEAVLRICSSLDIDKALDSCLNYLQNFIPADSMHLSVYIPDVRMLRFVAVAGEARSRPAADTVQAPAIDWQAPENQRPGLPDLHVVNNPGKDPKVASTLQQLHLDSNFSVMIMRLSLDDRYIGDVAVQSRGTNRYSDAHGRLFVQLRDPIAIALANALKHLEVVRLNEVLADDSRYFQEELRAKKGGEIVGADFGLSDVMRQVQQVARLDNPVLLLGETGSGKGMIADTIHKLSHRSAGPMITVNCGAIPGSLLESELFGHEKGAFTGADRQQRGRFERAQGGTIFLDEIGELPLQFQAKLLHVLQHREIERVGGSRTLALDIRIIAATNRDLAGMVRTGKFREDLWYRINVFPVMVPPLRQRKEDLPALVHHFLQRKSADLKLPFRPRLPAGALDRLMAHDWPGNVRELENLVERALIQSTGSQLDMDLLTGNTGGARTAAAAGAIDSSKDYPSLDSVCAHHIRQALDRSRGKISGPGGAAELLKLHPNTLRQRMDKLNIAYRRRR</sequence>
<evidence type="ECO:0000313" key="9">
    <source>
        <dbReference type="Proteomes" id="UP000525298"/>
    </source>
</evidence>
<evidence type="ECO:0000256" key="1">
    <source>
        <dbReference type="ARBA" id="ARBA00022741"/>
    </source>
</evidence>
<dbReference type="PROSITE" id="PS50045">
    <property type="entry name" value="SIGMA54_INTERACT_4"/>
    <property type="match status" value="1"/>
</dbReference>
<keyword evidence="4" id="KW-0238">DNA-binding</keyword>
<feature type="domain" description="Sigma-54 factor interaction" evidence="7">
    <location>
        <begin position="198"/>
        <end position="428"/>
    </location>
</feature>
<dbReference type="InterPro" id="IPR025943">
    <property type="entry name" value="Sigma_54_int_dom_ATP-bd_2"/>
</dbReference>
<evidence type="ECO:0000259" key="7">
    <source>
        <dbReference type="PROSITE" id="PS50045"/>
    </source>
</evidence>
<dbReference type="InterPro" id="IPR025662">
    <property type="entry name" value="Sigma_54_int_dom_ATP-bd_1"/>
</dbReference>
<dbReference type="GO" id="GO:0006355">
    <property type="term" value="P:regulation of DNA-templated transcription"/>
    <property type="evidence" value="ECO:0007669"/>
    <property type="project" value="InterPro"/>
</dbReference>
<dbReference type="PROSITE" id="PS00675">
    <property type="entry name" value="SIGMA54_INTERACT_1"/>
    <property type="match status" value="1"/>
</dbReference>
<dbReference type="GO" id="GO:0003677">
    <property type="term" value="F:DNA binding"/>
    <property type="evidence" value="ECO:0007669"/>
    <property type="project" value="UniProtKB-KW"/>
</dbReference>
<dbReference type="FunFam" id="3.40.50.300:FF:000006">
    <property type="entry name" value="DNA-binding transcriptional regulator NtrC"/>
    <property type="match status" value="1"/>
</dbReference>
<reference evidence="8 9" key="1">
    <citation type="submission" date="2020-07" db="EMBL/GenBank/DDBJ databases">
        <title>Genomic Encyclopedia of Type Strains, Phase IV (KMG-IV): sequencing the most valuable type-strain genomes for metagenomic binning, comparative biology and taxonomic classification.</title>
        <authorList>
            <person name="Goeker M."/>
        </authorList>
    </citation>
    <scope>NUCLEOTIDE SEQUENCE [LARGE SCALE GENOMIC DNA]</scope>
    <source>
        <strain evidence="8 9">DSM 17721</strain>
    </source>
</reference>
<dbReference type="EMBL" id="JACDUS010000007">
    <property type="protein sequence ID" value="MBA2882175.1"/>
    <property type="molecule type" value="Genomic_DNA"/>
</dbReference>
<keyword evidence="3" id="KW-0805">Transcription regulation</keyword>
<keyword evidence="9" id="KW-1185">Reference proteome</keyword>
<dbReference type="PROSITE" id="PS00676">
    <property type="entry name" value="SIGMA54_INTERACT_2"/>
    <property type="match status" value="1"/>
</dbReference>
<dbReference type="InterPro" id="IPR002078">
    <property type="entry name" value="Sigma_54_int"/>
</dbReference>
<dbReference type="GO" id="GO:0005524">
    <property type="term" value="F:ATP binding"/>
    <property type="evidence" value="ECO:0007669"/>
    <property type="project" value="UniProtKB-KW"/>
</dbReference>
<evidence type="ECO:0000256" key="5">
    <source>
        <dbReference type="ARBA" id="ARBA00023159"/>
    </source>
</evidence>
<dbReference type="Gene3D" id="1.10.10.60">
    <property type="entry name" value="Homeodomain-like"/>
    <property type="match status" value="1"/>
</dbReference>
<dbReference type="RefSeq" id="WP_181551824.1">
    <property type="nucleotide sequence ID" value="NZ_JACDUS010000007.1"/>
</dbReference>
<keyword evidence="1" id="KW-0547">Nucleotide-binding</keyword>
<name>A0A7W0CAK4_9BACT</name>
<dbReference type="PROSITE" id="PS00688">
    <property type="entry name" value="SIGMA54_INTERACT_3"/>
    <property type="match status" value="1"/>
</dbReference>
<organism evidence="8 9">
    <name type="scientific">Desulfosalsimonas propionicica</name>
    <dbReference type="NCBI Taxonomy" id="332175"/>
    <lineage>
        <taxon>Bacteria</taxon>
        <taxon>Pseudomonadati</taxon>
        <taxon>Thermodesulfobacteriota</taxon>
        <taxon>Desulfobacteria</taxon>
        <taxon>Desulfobacterales</taxon>
        <taxon>Desulfosalsimonadaceae</taxon>
        <taxon>Desulfosalsimonas</taxon>
    </lineage>
</organism>
<dbReference type="SUPFAM" id="SSF52540">
    <property type="entry name" value="P-loop containing nucleoside triphosphate hydrolases"/>
    <property type="match status" value="1"/>
</dbReference>
<keyword evidence="6" id="KW-0804">Transcription</keyword>
<dbReference type="PANTHER" id="PTHR32071">
    <property type="entry name" value="TRANSCRIPTIONAL REGULATORY PROTEIN"/>
    <property type="match status" value="1"/>
</dbReference>
<dbReference type="Pfam" id="PF25601">
    <property type="entry name" value="AAA_lid_14"/>
    <property type="match status" value="1"/>
</dbReference>
<evidence type="ECO:0000313" key="8">
    <source>
        <dbReference type="EMBL" id="MBA2882175.1"/>
    </source>
</evidence>
<evidence type="ECO:0000256" key="2">
    <source>
        <dbReference type="ARBA" id="ARBA00022840"/>
    </source>
</evidence>
<dbReference type="InterPro" id="IPR029016">
    <property type="entry name" value="GAF-like_dom_sf"/>
</dbReference>
<gene>
    <name evidence="8" type="ORF">HNR65_002516</name>
</gene>
<evidence type="ECO:0000256" key="6">
    <source>
        <dbReference type="ARBA" id="ARBA00023163"/>
    </source>
</evidence>
<dbReference type="AlphaFoldDB" id="A0A7W0CAK4"/>
<dbReference type="Gene3D" id="3.40.50.300">
    <property type="entry name" value="P-loop containing nucleotide triphosphate hydrolases"/>
    <property type="match status" value="1"/>
</dbReference>
<protein>
    <submittedName>
        <fullName evidence="8">Transcriptional regulator with GAF, ATPase, and Fis domain</fullName>
    </submittedName>
</protein>
<dbReference type="Gene3D" id="3.30.450.40">
    <property type="match status" value="1"/>
</dbReference>
<evidence type="ECO:0000256" key="4">
    <source>
        <dbReference type="ARBA" id="ARBA00023125"/>
    </source>
</evidence>
<dbReference type="Gene3D" id="1.10.8.60">
    <property type="match status" value="1"/>
</dbReference>
<keyword evidence="2" id="KW-0067">ATP-binding</keyword>
<comment type="caution">
    <text evidence="8">The sequence shown here is derived from an EMBL/GenBank/DDBJ whole genome shotgun (WGS) entry which is preliminary data.</text>
</comment>
<dbReference type="InterPro" id="IPR027417">
    <property type="entry name" value="P-loop_NTPase"/>
</dbReference>
<dbReference type="CDD" id="cd00009">
    <property type="entry name" value="AAA"/>
    <property type="match status" value="1"/>
</dbReference>
<accession>A0A7W0CAK4</accession>
<dbReference type="SUPFAM" id="SSF46689">
    <property type="entry name" value="Homeodomain-like"/>
    <property type="match status" value="1"/>
</dbReference>
<dbReference type="SUPFAM" id="SSF55781">
    <property type="entry name" value="GAF domain-like"/>
    <property type="match status" value="1"/>
</dbReference>
<dbReference type="PANTHER" id="PTHR32071:SF117">
    <property type="entry name" value="PTS-DEPENDENT DIHYDROXYACETONE KINASE OPERON REGULATORY PROTEIN-RELATED"/>
    <property type="match status" value="1"/>
</dbReference>
<dbReference type="InterPro" id="IPR058031">
    <property type="entry name" value="AAA_lid_NorR"/>
</dbReference>
<dbReference type="InterPro" id="IPR003593">
    <property type="entry name" value="AAA+_ATPase"/>
</dbReference>
<dbReference type="Proteomes" id="UP000525298">
    <property type="component" value="Unassembled WGS sequence"/>
</dbReference>
<dbReference type="Pfam" id="PF00158">
    <property type="entry name" value="Sigma54_activat"/>
    <property type="match status" value="1"/>
</dbReference>
<dbReference type="SMART" id="SM00382">
    <property type="entry name" value="AAA"/>
    <property type="match status" value="1"/>
</dbReference>
<keyword evidence="5" id="KW-0010">Activator</keyword>
<evidence type="ECO:0000256" key="3">
    <source>
        <dbReference type="ARBA" id="ARBA00023015"/>
    </source>
</evidence>
<dbReference type="InterPro" id="IPR025944">
    <property type="entry name" value="Sigma_54_int_dom_CS"/>
</dbReference>
<dbReference type="InterPro" id="IPR009057">
    <property type="entry name" value="Homeodomain-like_sf"/>
</dbReference>
<proteinExistence type="predicted"/>